<sequence>MSAEAIANLRAKFETELSANGSEYHPIDIERVRTEEWQVKRFIMDNEGNEDKAFSELVRVMKWKKSYGIHDRNDQYFPTEFWQLNAIEINGKDNQGRTIQWEVLKNQKSYPETMQHIQNFIAHCVERLDRAAGEAGFILITDTNGSGISNVDMEIAKFKINVIENYPLGLRGMYVVDQPWLLNAIMKIIVGFMSEKLKPLVNYIKSSELKDFIDPAFIPSVLGGLRDKNEFPPNTVKMDRATQFGWDEKFLDKFYKAFKLQRSA</sequence>
<dbReference type="PROSITE" id="PS50191">
    <property type="entry name" value="CRAL_TRIO"/>
    <property type="match status" value="1"/>
</dbReference>
<evidence type="ECO:0000313" key="2">
    <source>
        <dbReference type="EMBL" id="KAJ6221055.1"/>
    </source>
</evidence>
<organism evidence="2 3">
    <name type="scientific">Blomia tropicalis</name>
    <name type="common">Mite</name>
    <dbReference type="NCBI Taxonomy" id="40697"/>
    <lineage>
        <taxon>Eukaryota</taxon>
        <taxon>Metazoa</taxon>
        <taxon>Ecdysozoa</taxon>
        <taxon>Arthropoda</taxon>
        <taxon>Chelicerata</taxon>
        <taxon>Arachnida</taxon>
        <taxon>Acari</taxon>
        <taxon>Acariformes</taxon>
        <taxon>Sarcoptiformes</taxon>
        <taxon>Astigmata</taxon>
        <taxon>Glycyphagoidea</taxon>
        <taxon>Echimyopodidae</taxon>
        <taxon>Blomia</taxon>
    </lineage>
</organism>
<dbReference type="InterPro" id="IPR036865">
    <property type="entry name" value="CRAL-TRIO_dom_sf"/>
</dbReference>
<dbReference type="CDD" id="cd00170">
    <property type="entry name" value="SEC14"/>
    <property type="match status" value="1"/>
</dbReference>
<dbReference type="OMA" id="DIDIFRT"/>
<gene>
    <name evidence="2" type="ORF">RDWZM_006867</name>
</gene>
<evidence type="ECO:0000313" key="3">
    <source>
        <dbReference type="Proteomes" id="UP001142055"/>
    </source>
</evidence>
<dbReference type="OrthoDB" id="6504392at2759"/>
<dbReference type="GO" id="GO:0012505">
    <property type="term" value="C:endomembrane system"/>
    <property type="evidence" value="ECO:0007669"/>
    <property type="project" value="TreeGrafter"/>
</dbReference>
<dbReference type="Pfam" id="PF00650">
    <property type="entry name" value="CRAL_TRIO"/>
    <property type="match status" value="1"/>
</dbReference>
<feature type="domain" description="CRAL-TRIO" evidence="1">
    <location>
        <begin position="77"/>
        <end position="230"/>
    </location>
</feature>
<dbReference type="EMBL" id="JAPWDV010000002">
    <property type="protein sequence ID" value="KAJ6221055.1"/>
    <property type="molecule type" value="Genomic_DNA"/>
</dbReference>
<dbReference type="GO" id="GO:0140284">
    <property type="term" value="C:endoplasmic reticulum-endosome membrane contact site"/>
    <property type="evidence" value="ECO:0007669"/>
    <property type="project" value="TreeGrafter"/>
</dbReference>
<comment type="caution">
    <text evidence="2">The sequence shown here is derived from an EMBL/GenBank/DDBJ whole genome shotgun (WGS) entry which is preliminary data.</text>
</comment>
<protein>
    <recommendedName>
        <fullName evidence="1">CRAL-TRIO domain-containing protein</fullName>
    </recommendedName>
</protein>
<proteinExistence type="predicted"/>
<accession>A0A9Q0M8A6</accession>
<dbReference type="AlphaFoldDB" id="A0A9Q0M8A6"/>
<dbReference type="SMART" id="SM00516">
    <property type="entry name" value="SEC14"/>
    <property type="match status" value="1"/>
</dbReference>
<dbReference type="PANTHER" id="PTHR46384:SF1">
    <property type="entry name" value="MOTILE SPERM DOMAIN-CONTAINING PROTEIN 2"/>
    <property type="match status" value="1"/>
</dbReference>
<dbReference type="Proteomes" id="UP001142055">
    <property type="component" value="Chromosome 2"/>
</dbReference>
<dbReference type="SUPFAM" id="SSF52087">
    <property type="entry name" value="CRAL/TRIO domain"/>
    <property type="match status" value="1"/>
</dbReference>
<dbReference type="InterPro" id="IPR001251">
    <property type="entry name" value="CRAL-TRIO_dom"/>
</dbReference>
<dbReference type="Gene3D" id="3.40.525.10">
    <property type="entry name" value="CRAL-TRIO lipid binding domain"/>
    <property type="match status" value="1"/>
</dbReference>
<evidence type="ECO:0000259" key="1">
    <source>
        <dbReference type="PROSITE" id="PS50191"/>
    </source>
</evidence>
<dbReference type="PANTHER" id="PTHR46384">
    <property type="entry name" value="MOTILE SPERM DOMAIN-CONTAINING PROTEIN 2"/>
    <property type="match status" value="1"/>
</dbReference>
<dbReference type="InterPro" id="IPR053012">
    <property type="entry name" value="ER-organelle_contact"/>
</dbReference>
<reference evidence="2" key="1">
    <citation type="submission" date="2022-12" db="EMBL/GenBank/DDBJ databases">
        <title>Genome assemblies of Blomia tropicalis.</title>
        <authorList>
            <person name="Cui Y."/>
        </authorList>
    </citation>
    <scope>NUCLEOTIDE SEQUENCE</scope>
    <source>
        <tissue evidence="2">Adult mites</tissue>
    </source>
</reference>
<keyword evidence="3" id="KW-1185">Reference proteome</keyword>
<name>A0A9Q0M8A6_BLOTA</name>